<feature type="compositionally biased region" description="Basic and acidic residues" evidence="1">
    <location>
        <begin position="682"/>
        <end position="693"/>
    </location>
</feature>
<proteinExistence type="predicted"/>
<sequence length="1588" mass="179423">MESSHSSKGSSDSFSFKATATSSTETSPQSKVRNINLFKMPENDCSIVVKRELLDEGIRDEEEKRLEASRKQSEQCEISSIVLDNIETTRSQVLKHDQDQTVTEESPPTFKTFDNNIPASQKKIAKDIGNGKKLHGKNKSLERNSMGTEFAAFDNDFKRMRNNVRKKSSKSHKIPVYKPSPWNDTDSNVSMLREIETNDEVKIFVYDESLTTTNTCNDHNKANSSIGSVKTINTCNKSIYIDDDDDILIDLTNFGDNKENSSPISKKRNATKFSSVNICLNSDNDASDIGIVPENITKSQWRNRPKTFGKHEDLLSVVNSHIQIDNGFTLINLKQLDETKTNFDKTIYHTINIVDQPTSSLNCNLQRNIGQEYKDEAHLVIKTSQTIRKDSNDPDANTDEIQIDDGYTVIELEQKPISPTTSLNCSLKKALCQDYEDDAHLDIPYDDRDQLIHSNFSDDNKFLSYNKSINRIRLDQNQGNILDLSTNRFASTENRSHDENAHGNDNLEEELHSAVSDGDGILDLSKVGEVSLITYKKSNQIRHQTEKTQQIHKKLPGTYIASFKTTTDNKKNDELANNNNKNAKTNNNSNSEENVLDLSVHGKVYLVEDVTPINLLSQLRLFKPANCNNNIKETSEENNVKWRINKETLNNQKLSKMKFEVTKELKTPLKTSTSPTITRSQMEADKNNEKNDLQSKTNTKNAFPQKLYRARKRVMSLDMVPRKISHKEGKPNMEITFRCDNMEEPHQPVNIQYNQSLQNNTVLKMKYNQSIKKKDDNLATGEKSAFRSKVNDIVEGNELPQEMPLSNELMPKSINKTVMENKDLPSDCTKSTSGEISPLERSILKRSEEDIDIYSQSCALKCTDESKGNSINENDANKQILNIIDELDDILEDAFDKEPHKDLPITSKDQKCESKGPVSPSKKDELYDILEDAFDKEPHKDLTITKEGQKYESKGPVSPSKKDELYDTFDKEPHKDLSSEDQKCESNGAASPSKKDDVEFKSSSSLTKCISSMTMLSSNDNVIQKDLQSSQNLKKLRGLLDIGNGTDVSGEMLTDLNENNRIETKVSTGFENDFADVTNDINKTFECKVQNTISLLDSVIKSERDADNLLISDNITTETVDEESTSIQSTPNVCPDLNNNPFNLKITSVVSIHPFQCIQDEKNSHQEVEIKHEKDNLIDLRASPTKIDEDPKNLIPFEDVKAEKEVLDLGILKESDDIKTEEHLDDKCKYIELQSVPVADIKDDASINLDDDHYMDDGSCESESTTVDNSTMSYQEDDLLHQIEIDTSEGNCTSNTSLKAKIKKKKKDSSSDSVYLKKPPKRRRIETNAEKRHERKSDRANKMQQKSKPKFLKTSNANRGTNDNNKKNSKAQKQSVSVSGKTKTSGNNVGVRRPPPVNVNSKSRQTRNDEEFPKPFKLENSSAAAESRTEGTNIEADVPQPIRLKWDWKTKIDIKKPQTYMIRCLQPRVKVKRLHRNLIPPVKHSTPRTKSLESAGSAQYTHSNHSVISSNLDSDSNTSTLDADVASTSQGLSPHFTILHKIAAERAFINHHLIAFGYSPIQFQLYNNPDDLKIFLKYLLGDKGSSEH</sequence>
<feature type="region of interest" description="Disordered" evidence="1">
    <location>
        <begin position="94"/>
        <end position="115"/>
    </location>
</feature>
<feature type="compositionally biased region" description="Basic and acidic residues" evidence="1">
    <location>
        <begin position="971"/>
        <end position="984"/>
    </location>
</feature>
<dbReference type="Proteomes" id="UP001652621">
    <property type="component" value="Unplaced"/>
</dbReference>
<dbReference type="RefSeq" id="XP_019895072.1">
    <property type="nucleotide sequence ID" value="XM_020039513.2"/>
</dbReference>
<feature type="compositionally biased region" description="Basic and acidic residues" evidence="1">
    <location>
        <begin position="1406"/>
        <end position="1417"/>
    </location>
</feature>
<feature type="region of interest" description="Disordered" evidence="1">
    <location>
        <begin position="1481"/>
        <end position="1513"/>
    </location>
</feature>
<feature type="region of interest" description="Disordered" evidence="1">
    <location>
        <begin position="565"/>
        <end position="592"/>
    </location>
</feature>
<feature type="compositionally biased region" description="Basic and acidic residues" evidence="1">
    <location>
        <begin position="901"/>
        <end position="914"/>
    </location>
</feature>
<feature type="region of interest" description="Disordered" evidence="1">
    <location>
        <begin position="1249"/>
        <end position="1270"/>
    </location>
</feature>
<protein>
    <submittedName>
        <fullName evidence="3">Protein PFC0760c isoform X1</fullName>
    </submittedName>
</protein>
<feature type="compositionally biased region" description="Polar residues" evidence="1">
    <location>
        <begin position="670"/>
        <end position="681"/>
    </location>
</feature>
<dbReference type="VEuPathDB" id="VectorBase:MDOMA2_006379"/>
<dbReference type="OrthoDB" id="8034481at2759"/>
<feature type="compositionally biased region" description="Basic and acidic residues" evidence="1">
    <location>
        <begin position="1325"/>
        <end position="1341"/>
    </location>
</feature>
<evidence type="ECO:0000313" key="2">
    <source>
        <dbReference type="Proteomes" id="UP001652621"/>
    </source>
</evidence>
<feature type="region of interest" description="Disordered" evidence="1">
    <location>
        <begin position="1289"/>
        <end position="1434"/>
    </location>
</feature>
<feature type="region of interest" description="Disordered" evidence="1">
    <location>
        <begin position="1"/>
        <end position="33"/>
    </location>
</feature>
<organism evidence="2 3">
    <name type="scientific">Musca domestica</name>
    <name type="common">House fly</name>
    <dbReference type="NCBI Taxonomy" id="7370"/>
    <lineage>
        <taxon>Eukaryota</taxon>
        <taxon>Metazoa</taxon>
        <taxon>Ecdysozoa</taxon>
        <taxon>Arthropoda</taxon>
        <taxon>Hexapoda</taxon>
        <taxon>Insecta</taxon>
        <taxon>Pterygota</taxon>
        <taxon>Neoptera</taxon>
        <taxon>Endopterygota</taxon>
        <taxon>Diptera</taxon>
        <taxon>Brachycera</taxon>
        <taxon>Muscomorpha</taxon>
        <taxon>Muscoidea</taxon>
        <taxon>Muscidae</taxon>
        <taxon>Musca</taxon>
    </lineage>
</organism>
<evidence type="ECO:0000313" key="3">
    <source>
        <dbReference type="RefSeq" id="XP_019895072.1"/>
    </source>
</evidence>
<feature type="compositionally biased region" description="Polar residues" evidence="1">
    <location>
        <begin position="1261"/>
        <end position="1270"/>
    </location>
</feature>
<keyword evidence="2" id="KW-1185">Reference proteome</keyword>
<feature type="compositionally biased region" description="Polar residues" evidence="1">
    <location>
        <begin position="1488"/>
        <end position="1508"/>
    </location>
</feature>
<gene>
    <name evidence="3" type="primary">LOC101888852</name>
</gene>
<feature type="region of interest" description="Disordered" evidence="1">
    <location>
        <begin position="971"/>
        <end position="998"/>
    </location>
</feature>
<evidence type="ECO:0000256" key="1">
    <source>
        <dbReference type="SAM" id="MobiDB-lite"/>
    </source>
</evidence>
<accession>A0A9J7DN02</accession>
<feature type="compositionally biased region" description="Low complexity" evidence="1">
    <location>
        <begin position="575"/>
        <end position="592"/>
    </location>
</feature>
<name>A0A9J7DN02_MUSDO</name>
<feature type="compositionally biased region" description="Low complexity" evidence="1">
    <location>
        <begin position="1"/>
        <end position="30"/>
    </location>
</feature>
<reference evidence="3" key="1">
    <citation type="submission" date="2025-08" db="UniProtKB">
        <authorList>
            <consortium name="RefSeq"/>
        </authorList>
    </citation>
    <scope>IDENTIFICATION</scope>
    <source>
        <strain evidence="3">Aabys</strain>
        <tissue evidence="3">Whole body</tissue>
    </source>
</reference>
<dbReference type="GeneID" id="101888852"/>
<feature type="region of interest" description="Disordered" evidence="1">
    <location>
        <begin position="670"/>
        <end position="696"/>
    </location>
</feature>
<feature type="region of interest" description="Disordered" evidence="1">
    <location>
        <begin position="901"/>
        <end position="924"/>
    </location>
</feature>